<keyword evidence="1" id="KW-0472">Membrane</keyword>
<dbReference type="EMBL" id="CP001344">
    <property type="protein sequence ID" value="ACL46591.1"/>
    <property type="molecule type" value="Genomic_DNA"/>
</dbReference>
<gene>
    <name evidence="2" type="ordered locus">Cyan7425_4278</name>
</gene>
<proteinExistence type="predicted"/>
<evidence type="ECO:0000256" key="1">
    <source>
        <dbReference type="SAM" id="Phobius"/>
    </source>
</evidence>
<evidence type="ECO:0008006" key="3">
    <source>
        <dbReference type="Google" id="ProtNLM"/>
    </source>
</evidence>
<dbReference type="Pfam" id="PF12263">
    <property type="entry name" value="DUF3611"/>
    <property type="match status" value="1"/>
</dbReference>
<evidence type="ECO:0000313" key="2">
    <source>
        <dbReference type="EMBL" id="ACL46591.1"/>
    </source>
</evidence>
<keyword evidence="1" id="KW-1133">Transmembrane helix</keyword>
<sequence length="205" mass="22234">MYTEPRVADLAPQTKGMSRNLRLFNWLSFWLQLALGAAAILTLVFAITGRRFTQGYEPIAPGLGLTPLAQGTTPGIGIGIFWAVCALIVLLFNLYLAFRLTRLGKRLRHPNPALRPQLFQVRQILKLGVVMGLVGVLLALLGEGTTLGVLLAKSVAQPQGVAIYDPSRIIRSLDIFVAIANMNGLTANFIATVTPLGLLNSLPRY</sequence>
<feature type="transmembrane region" description="Helical" evidence="1">
    <location>
        <begin position="23"/>
        <end position="47"/>
    </location>
</feature>
<dbReference type="STRING" id="395961.Cyan7425_4278"/>
<organism evidence="2">
    <name type="scientific">Cyanothece sp. (strain PCC 7425 / ATCC 29141)</name>
    <dbReference type="NCBI Taxonomy" id="395961"/>
    <lineage>
        <taxon>Bacteria</taxon>
        <taxon>Bacillati</taxon>
        <taxon>Cyanobacteriota</taxon>
        <taxon>Cyanophyceae</taxon>
        <taxon>Gomontiellales</taxon>
        <taxon>Cyanothecaceae</taxon>
        <taxon>Cyanothece</taxon>
    </lineage>
</organism>
<accession>B8HXP6</accession>
<dbReference type="PANTHER" id="PTHR34548">
    <property type="entry name" value="PROTEIN TIC 21, CHLOROPLASTIC"/>
    <property type="match status" value="1"/>
</dbReference>
<dbReference type="AlphaFoldDB" id="B8HXP6"/>
<dbReference type="InterPro" id="IPR022051">
    <property type="entry name" value="DUF3611"/>
</dbReference>
<dbReference type="KEGG" id="cyn:Cyan7425_4278"/>
<dbReference type="eggNOG" id="COG3038">
    <property type="taxonomic scope" value="Bacteria"/>
</dbReference>
<keyword evidence="1" id="KW-0812">Transmembrane</keyword>
<dbReference type="PANTHER" id="PTHR34548:SF2">
    <property type="entry name" value="PROTEIN TIC 21, CHLOROPLASTIC"/>
    <property type="match status" value="1"/>
</dbReference>
<feature type="transmembrane region" description="Helical" evidence="1">
    <location>
        <begin position="76"/>
        <end position="98"/>
    </location>
</feature>
<feature type="transmembrane region" description="Helical" evidence="1">
    <location>
        <begin position="175"/>
        <end position="199"/>
    </location>
</feature>
<dbReference type="OrthoDB" id="5766633at2"/>
<name>B8HXP6_CYAP4</name>
<dbReference type="HOGENOM" id="CLU_083138_1_1_3"/>
<feature type="transmembrane region" description="Helical" evidence="1">
    <location>
        <begin position="124"/>
        <end position="142"/>
    </location>
</feature>
<reference evidence="2" key="1">
    <citation type="submission" date="2009-01" db="EMBL/GenBank/DDBJ databases">
        <title>Complete sequence of chromosome Cyanothece sp. PCC 7425.</title>
        <authorList>
            <consortium name="US DOE Joint Genome Institute"/>
            <person name="Lucas S."/>
            <person name="Copeland A."/>
            <person name="Lapidus A."/>
            <person name="Glavina del Rio T."/>
            <person name="Dalin E."/>
            <person name="Tice H."/>
            <person name="Bruce D."/>
            <person name="Goodwin L."/>
            <person name="Pitluck S."/>
            <person name="Sims D."/>
            <person name="Meineke L."/>
            <person name="Brettin T."/>
            <person name="Detter J.C."/>
            <person name="Han C."/>
            <person name="Larimer F."/>
            <person name="Land M."/>
            <person name="Hauser L."/>
            <person name="Kyrpides N."/>
            <person name="Ovchinnikova G."/>
            <person name="Liberton M."/>
            <person name="Stoeckel J."/>
            <person name="Banerjee A."/>
            <person name="Singh A."/>
            <person name="Page L."/>
            <person name="Sato H."/>
            <person name="Zhao L."/>
            <person name="Sherman L."/>
            <person name="Pakrasi H."/>
            <person name="Richardson P."/>
        </authorList>
    </citation>
    <scope>NUCLEOTIDE SEQUENCE</scope>
    <source>
        <strain evidence="2">PCC 7425</strain>
    </source>
</reference>
<protein>
    <recommendedName>
        <fullName evidence="3">DUF3611 family protein</fullName>
    </recommendedName>
</protein>